<dbReference type="Proteomes" id="UP000627781">
    <property type="component" value="Unassembled WGS sequence"/>
</dbReference>
<gene>
    <name evidence="2" type="ORF">H9661_12785</name>
</gene>
<dbReference type="InterPro" id="IPR007560">
    <property type="entry name" value="Restrct_endonuc_IV_Mrr"/>
</dbReference>
<keyword evidence="2" id="KW-0255">Endonuclease</keyword>
<keyword evidence="2" id="KW-0540">Nuclease</keyword>
<sequence length="317" mass="36613">MGMLDFKEIPQANNANGNQDTFELFAREVLNMLGFEILVNPDRGQDGGRDLIIEEKRIGLLNDTKVRWLVSCKHKVHSGGSVIVNDEEDIADRVLANNCNGFIGFYSTVVSSPLNRKLESLKEKFEVQTFDNEKIEGLLLMNERGKDLIKRFFPKSYQRLDDKAPSNLLNKYMPLKCACCGKDLLKRDLLEDYAGVIVFVEESGLNKGFTADFEKTKIVDIYWACKGTCDDKLTQYYINQGYVNGWEDISDIIIPYKYLQWIMSIFNRIRDEDDIYTDVAFEKLKNFIIAVSQIVFKNQSKEDIRRIMDLNSLPDWM</sequence>
<organism evidence="2 3">
    <name type="scientific">Clostridium cibarium</name>
    <dbReference type="NCBI Taxonomy" id="2762247"/>
    <lineage>
        <taxon>Bacteria</taxon>
        <taxon>Bacillati</taxon>
        <taxon>Bacillota</taxon>
        <taxon>Clostridia</taxon>
        <taxon>Eubacteriales</taxon>
        <taxon>Clostridiaceae</taxon>
        <taxon>Clostridium</taxon>
    </lineage>
</organism>
<name>A0ABR8PVS3_9CLOT</name>
<dbReference type="Pfam" id="PF04471">
    <property type="entry name" value="Mrr_cat"/>
    <property type="match status" value="1"/>
</dbReference>
<dbReference type="EMBL" id="JACSRA010000021">
    <property type="protein sequence ID" value="MBD7912233.1"/>
    <property type="molecule type" value="Genomic_DNA"/>
</dbReference>
<dbReference type="RefSeq" id="WP_191769158.1">
    <property type="nucleotide sequence ID" value="NZ_JACSRA010000021.1"/>
</dbReference>
<accession>A0ABR8PVS3</accession>
<keyword evidence="2" id="KW-0378">Hydrolase</keyword>
<evidence type="ECO:0000313" key="2">
    <source>
        <dbReference type="EMBL" id="MBD7912233.1"/>
    </source>
</evidence>
<proteinExistence type="predicted"/>
<keyword evidence="3" id="KW-1185">Reference proteome</keyword>
<evidence type="ECO:0000259" key="1">
    <source>
        <dbReference type="Pfam" id="PF04471"/>
    </source>
</evidence>
<reference evidence="2 3" key="1">
    <citation type="submission" date="2020-08" db="EMBL/GenBank/DDBJ databases">
        <title>A Genomic Blueprint of the Chicken Gut Microbiome.</title>
        <authorList>
            <person name="Gilroy R."/>
            <person name="Ravi A."/>
            <person name="Getino M."/>
            <person name="Pursley I."/>
            <person name="Horton D.L."/>
            <person name="Alikhan N.-F."/>
            <person name="Baker D."/>
            <person name="Gharbi K."/>
            <person name="Hall N."/>
            <person name="Watson M."/>
            <person name="Adriaenssens E.M."/>
            <person name="Foster-Nyarko E."/>
            <person name="Jarju S."/>
            <person name="Secka A."/>
            <person name="Antonio M."/>
            <person name="Oren A."/>
            <person name="Chaudhuri R."/>
            <person name="La Ragione R.M."/>
            <person name="Hildebrand F."/>
            <person name="Pallen M.J."/>
        </authorList>
    </citation>
    <scope>NUCLEOTIDE SEQUENCE [LARGE SCALE GENOMIC DNA]</scope>
    <source>
        <strain evidence="2 3">Sa3CVN1</strain>
    </source>
</reference>
<feature type="domain" description="Restriction endonuclease type IV Mrr" evidence="1">
    <location>
        <begin position="19"/>
        <end position="78"/>
    </location>
</feature>
<protein>
    <submittedName>
        <fullName evidence="2">Restriction endonuclease</fullName>
    </submittedName>
</protein>
<evidence type="ECO:0000313" key="3">
    <source>
        <dbReference type="Proteomes" id="UP000627781"/>
    </source>
</evidence>
<comment type="caution">
    <text evidence="2">The sequence shown here is derived from an EMBL/GenBank/DDBJ whole genome shotgun (WGS) entry which is preliminary data.</text>
</comment>
<dbReference type="GO" id="GO:0004519">
    <property type="term" value="F:endonuclease activity"/>
    <property type="evidence" value="ECO:0007669"/>
    <property type="project" value="UniProtKB-KW"/>
</dbReference>